<name>A0A9D4UTY0_ADICA</name>
<keyword evidence="2" id="KW-0808">Transferase</keyword>
<dbReference type="EMBL" id="JABFUD020000011">
    <property type="protein sequence ID" value="KAI5073786.1"/>
    <property type="molecule type" value="Genomic_DNA"/>
</dbReference>
<sequence>MLGRRWSVPCGLSLPTTVAGRSNLPYRRTTGKLRLKAMVVHNPIAGEAAPVEDFSGAWHDFGRSPPDIPPLVKRLILEVKSLEVELGEKLVFGGPRGSLQGRAKAAEDHRHRAFYGYMPDREEKLQFYSARQVACRVLGCKGYLCKDCWLPLTDCMCAKVERVSLWSGVQLWLYMHPKDFLRKNNSGKLLWQVFGGESAHLCVCGIEEQEEAMWDALKQAGQGSVWYLYPEQGVSNTQVNELVLPKELAHTGVPRDKCKTSLNFILIDGTWSNSKMMVNRLQSRARGTWQDCMQSLSLSVDKHSVLHNLRPQPSLDRTCTAAAVVQLLRELDLREDLVGCQLEKAADALDEALQRLLEVLTTRRERKGRGLGKH</sequence>
<accession>A0A9D4UTY0</accession>
<comment type="catalytic activity">
    <reaction evidence="5">
        <text>a uridine in tRNA + S-adenosyl-L-methionine = a 3-[(3S)-3-amino-3-carboxypropyl]uridine in tRNA + S-methyl-5'-thioadenosine + H(+)</text>
        <dbReference type="Rhea" id="RHEA:62432"/>
        <dbReference type="Rhea" id="RHEA-COMP:13339"/>
        <dbReference type="Rhea" id="RHEA-COMP:16092"/>
        <dbReference type="ChEBI" id="CHEBI:15378"/>
        <dbReference type="ChEBI" id="CHEBI:17509"/>
        <dbReference type="ChEBI" id="CHEBI:59789"/>
        <dbReference type="ChEBI" id="CHEBI:65315"/>
        <dbReference type="ChEBI" id="CHEBI:82930"/>
        <dbReference type="EC" id="2.5.1.25"/>
    </reaction>
</comment>
<keyword evidence="3" id="KW-0949">S-adenosyl-L-methionine</keyword>
<protein>
    <recommendedName>
        <fullName evidence="1">tRNA-uridine aminocarboxypropyltransferase</fullName>
        <ecNumber evidence="1">2.5.1.25</ecNumber>
    </recommendedName>
</protein>
<evidence type="ECO:0000256" key="1">
    <source>
        <dbReference type="ARBA" id="ARBA00012386"/>
    </source>
</evidence>
<dbReference type="InterPro" id="IPR039262">
    <property type="entry name" value="DTWD2/TAPT"/>
</dbReference>
<gene>
    <name evidence="7" type="ORF">GOP47_0011799</name>
</gene>
<evidence type="ECO:0000256" key="5">
    <source>
        <dbReference type="ARBA" id="ARBA00048718"/>
    </source>
</evidence>
<dbReference type="EC" id="2.5.1.25" evidence="1"/>
<evidence type="ECO:0000256" key="4">
    <source>
        <dbReference type="ARBA" id="ARBA00022694"/>
    </source>
</evidence>
<organism evidence="7 8">
    <name type="scientific">Adiantum capillus-veneris</name>
    <name type="common">Maidenhair fern</name>
    <dbReference type="NCBI Taxonomy" id="13818"/>
    <lineage>
        <taxon>Eukaryota</taxon>
        <taxon>Viridiplantae</taxon>
        <taxon>Streptophyta</taxon>
        <taxon>Embryophyta</taxon>
        <taxon>Tracheophyta</taxon>
        <taxon>Polypodiopsida</taxon>
        <taxon>Polypodiidae</taxon>
        <taxon>Polypodiales</taxon>
        <taxon>Pteridineae</taxon>
        <taxon>Pteridaceae</taxon>
        <taxon>Vittarioideae</taxon>
        <taxon>Adiantum</taxon>
    </lineage>
</organism>
<keyword evidence="8" id="KW-1185">Reference proteome</keyword>
<dbReference type="InterPro" id="IPR005636">
    <property type="entry name" value="DTW"/>
</dbReference>
<evidence type="ECO:0000313" key="8">
    <source>
        <dbReference type="Proteomes" id="UP000886520"/>
    </source>
</evidence>
<proteinExistence type="predicted"/>
<dbReference type="Proteomes" id="UP000886520">
    <property type="component" value="Chromosome 11"/>
</dbReference>
<comment type="caution">
    <text evidence="7">The sequence shown here is derived from an EMBL/GenBank/DDBJ whole genome shotgun (WGS) entry which is preliminary data.</text>
</comment>
<dbReference type="SMART" id="SM01144">
    <property type="entry name" value="DTW"/>
    <property type="match status" value="1"/>
</dbReference>
<evidence type="ECO:0000256" key="2">
    <source>
        <dbReference type="ARBA" id="ARBA00022679"/>
    </source>
</evidence>
<dbReference type="GO" id="GO:0008033">
    <property type="term" value="P:tRNA processing"/>
    <property type="evidence" value="ECO:0007669"/>
    <property type="project" value="UniProtKB-KW"/>
</dbReference>
<evidence type="ECO:0000313" key="7">
    <source>
        <dbReference type="EMBL" id="KAI5073786.1"/>
    </source>
</evidence>
<dbReference type="Pfam" id="PF03942">
    <property type="entry name" value="DTW"/>
    <property type="match status" value="1"/>
</dbReference>
<feature type="domain" description="DTW" evidence="6">
    <location>
        <begin position="141"/>
        <end position="365"/>
    </location>
</feature>
<evidence type="ECO:0000259" key="6">
    <source>
        <dbReference type="SMART" id="SM01144"/>
    </source>
</evidence>
<dbReference type="AlphaFoldDB" id="A0A9D4UTY0"/>
<reference evidence="7" key="1">
    <citation type="submission" date="2021-01" db="EMBL/GenBank/DDBJ databases">
        <title>Adiantum capillus-veneris genome.</title>
        <authorList>
            <person name="Fang Y."/>
            <person name="Liao Q."/>
        </authorList>
    </citation>
    <scope>NUCLEOTIDE SEQUENCE</scope>
    <source>
        <strain evidence="7">H3</strain>
        <tissue evidence="7">Leaf</tissue>
    </source>
</reference>
<evidence type="ECO:0000256" key="3">
    <source>
        <dbReference type="ARBA" id="ARBA00022691"/>
    </source>
</evidence>
<keyword evidence="4" id="KW-0819">tRNA processing</keyword>
<dbReference type="PANTHER" id="PTHR21392">
    <property type="entry name" value="TRNA-URIDINE AMINOCARBOXYPROPYLTRANSFERASE 2"/>
    <property type="match status" value="1"/>
</dbReference>
<dbReference type="OrthoDB" id="408541at2759"/>
<dbReference type="PANTHER" id="PTHR21392:SF4">
    <property type="entry name" value="TRNA-URIDINE AMINOCARBOXYPROPYLTRANSFERASE"/>
    <property type="match status" value="1"/>
</dbReference>
<dbReference type="GO" id="GO:0016432">
    <property type="term" value="F:tRNA-uridine aminocarboxypropyltransferase activity"/>
    <property type="evidence" value="ECO:0007669"/>
    <property type="project" value="UniProtKB-EC"/>
</dbReference>